<comment type="similarity">
    <text evidence="4">Belongs to the cyclophilin-type PPIase family.</text>
</comment>
<dbReference type="PANTHER" id="PTHR11071">
    <property type="entry name" value="PEPTIDYL-PROLYL CIS-TRANS ISOMERASE"/>
    <property type="match status" value="1"/>
</dbReference>
<dbReference type="InterPro" id="IPR002130">
    <property type="entry name" value="Cyclophilin-type_PPIase_dom"/>
</dbReference>
<keyword evidence="2 4" id="KW-0697">Rotamase</keyword>
<feature type="domain" description="PPIase cyclophilin-type" evidence="5">
    <location>
        <begin position="101"/>
        <end position="262"/>
    </location>
</feature>
<dbReference type="PRINTS" id="PR00153">
    <property type="entry name" value="CSAPPISMRASE"/>
</dbReference>
<evidence type="ECO:0000256" key="3">
    <source>
        <dbReference type="ARBA" id="ARBA00023235"/>
    </source>
</evidence>
<dbReference type="EMBL" id="JANVFU010000005">
    <property type="protein sequence ID" value="KAJ3745330.1"/>
    <property type="molecule type" value="Genomic_DNA"/>
</dbReference>
<dbReference type="PROSITE" id="PS50072">
    <property type="entry name" value="CSA_PPIASE_2"/>
    <property type="match status" value="1"/>
</dbReference>
<evidence type="ECO:0000256" key="4">
    <source>
        <dbReference type="RuleBase" id="RU363019"/>
    </source>
</evidence>
<comment type="caution">
    <text evidence="6">The sequence shown here is derived from an EMBL/GenBank/DDBJ whole genome shotgun (WGS) entry which is preliminary data.</text>
</comment>
<evidence type="ECO:0000256" key="1">
    <source>
        <dbReference type="ARBA" id="ARBA00000971"/>
    </source>
</evidence>
<dbReference type="InterPro" id="IPR029000">
    <property type="entry name" value="Cyclophilin-like_dom_sf"/>
</dbReference>
<dbReference type="PANTHER" id="PTHR11071:SF561">
    <property type="entry name" value="PEPTIDYL-PROLYL CIS-TRANS ISOMERASE D-RELATED"/>
    <property type="match status" value="1"/>
</dbReference>
<protein>
    <recommendedName>
        <fullName evidence="4">Peptidyl-prolyl cis-trans isomerase</fullName>
        <shortName evidence="4">PPIase</shortName>
        <ecNumber evidence="4">5.2.1.8</ecNumber>
    </recommendedName>
</protein>
<proteinExistence type="inferred from homology"/>
<dbReference type="GO" id="GO:0016018">
    <property type="term" value="F:cyclosporin A binding"/>
    <property type="evidence" value="ECO:0007669"/>
    <property type="project" value="TreeGrafter"/>
</dbReference>
<keyword evidence="3 4" id="KW-0413">Isomerase</keyword>
<sequence length="263" mass="28588">MVHCFFDIAISSSRDFSFSKYITQRTGYERTVALLSENAANYGLPNRPEELNAEQREILQRLSGAASGSSSKGSWIASAFSSLKRGKGGSLVFEAPNAPVVGRLVFSLYDEPDMQELRDNFVKLCTGEQGMCKSAPKKPLWYKGVRIHRIVKDYIAQGGDVTRGDGTGGESIYGGKFNSSPIALSVPPKFGSLALANAGPNTNTSQFFVVLSGAESQLARIRGKYDVFGEVVDGWQVLEQLNKVGTAEGDVLYDVWIDDCGVY</sequence>
<evidence type="ECO:0000313" key="7">
    <source>
        <dbReference type="Proteomes" id="UP001142393"/>
    </source>
</evidence>
<dbReference type="Pfam" id="PF00160">
    <property type="entry name" value="Pro_isomerase"/>
    <property type="match status" value="1"/>
</dbReference>
<gene>
    <name evidence="6" type="ORF">DFH05DRAFT_1523611</name>
</gene>
<dbReference type="GO" id="GO:0006457">
    <property type="term" value="P:protein folding"/>
    <property type="evidence" value="ECO:0007669"/>
    <property type="project" value="TreeGrafter"/>
</dbReference>
<evidence type="ECO:0000259" key="5">
    <source>
        <dbReference type="PROSITE" id="PS50072"/>
    </source>
</evidence>
<dbReference type="SUPFAM" id="SSF50891">
    <property type="entry name" value="Cyclophilin-like"/>
    <property type="match status" value="1"/>
</dbReference>
<dbReference type="EC" id="5.2.1.8" evidence="4"/>
<dbReference type="AlphaFoldDB" id="A0A9W8P228"/>
<reference evidence="6 7" key="1">
    <citation type="journal article" date="2023" name="Proc. Natl. Acad. Sci. U.S.A.">
        <title>A global phylogenomic analysis of the shiitake genus Lentinula.</title>
        <authorList>
            <person name="Sierra-Patev S."/>
            <person name="Min B."/>
            <person name="Naranjo-Ortiz M."/>
            <person name="Looney B."/>
            <person name="Konkel Z."/>
            <person name="Slot J.C."/>
            <person name="Sakamoto Y."/>
            <person name="Steenwyk J.L."/>
            <person name="Rokas A."/>
            <person name="Carro J."/>
            <person name="Camarero S."/>
            <person name="Ferreira P."/>
            <person name="Molpeceres G."/>
            <person name="Ruiz-Duenas F.J."/>
            <person name="Serrano A."/>
            <person name="Henrissat B."/>
            <person name="Drula E."/>
            <person name="Hughes K.W."/>
            <person name="Mata J.L."/>
            <person name="Ishikawa N.K."/>
            <person name="Vargas-Isla R."/>
            <person name="Ushijima S."/>
            <person name="Smith C.A."/>
            <person name="Donoghue J."/>
            <person name="Ahrendt S."/>
            <person name="Andreopoulos W."/>
            <person name="He G."/>
            <person name="LaButti K."/>
            <person name="Lipzen A."/>
            <person name="Ng V."/>
            <person name="Riley R."/>
            <person name="Sandor L."/>
            <person name="Barry K."/>
            <person name="Martinez A.T."/>
            <person name="Xiao Y."/>
            <person name="Gibbons J.G."/>
            <person name="Terashima K."/>
            <person name="Grigoriev I.V."/>
            <person name="Hibbett D."/>
        </authorList>
    </citation>
    <scope>NUCLEOTIDE SEQUENCE [LARGE SCALE GENOMIC DNA]</scope>
    <source>
        <strain evidence="6 7">TFB7810</strain>
    </source>
</reference>
<dbReference type="GO" id="GO:0003755">
    <property type="term" value="F:peptidyl-prolyl cis-trans isomerase activity"/>
    <property type="evidence" value="ECO:0007669"/>
    <property type="project" value="UniProtKB-UniRule"/>
</dbReference>
<dbReference type="Gene3D" id="2.40.100.10">
    <property type="entry name" value="Cyclophilin-like"/>
    <property type="match status" value="1"/>
</dbReference>
<keyword evidence="7" id="KW-1185">Reference proteome</keyword>
<dbReference type="Proteomes" id="UP001142393">
    <property type="component" value="Unassembled WGS sequence"/>
</dbReference>
<name>A0A9W8P228_9AGAR</name>
<accession>A0A9W8P228</accession>
<comment type="catalytic activity">
    <reaction evidence="1 4">
        <text>[protein]-peptidylproline (omega=180) = [protein]-peptidylproline (omega=0)</text>
        <dbReference type="Rhea" id="RHEA:16237"/>
        <dbReference type="Rhea" id="RHEA-COMP:10747"/>
        <dbReference type="Rhea" id="RHEA-COMP:10748"/>
        <dbReference type="ChEBI" id="CHEBI:83833"/>
        <dbReference type="ChEBI" id="CHEBI:83834"/>
        <dbReference type="EC" id="5.2.1.8"/>
    </reaction>
</comment>
<evidence type="ECO:0000256" key="2">
    <source>
        <dbReference type="ARBA" id="ARBA00023110"/>
    </source>
</evidence>
<evidence type="ECO:0000313" key="6">
    <source>
        <dbReference type="EMBL" id="KAJ3745330.1"/>
    </source>
</evidence>
<comment type="function">
    <text evidence="4">PPIases accelerate the folding of proteins. It catalyzes the cis-trans isomerization of proline imidic peptide bonds in oligopeptides.</text>
</comment>
<organism evidence="6 7">
    <name type="scientific">Lentinula detonsa</name>
    <dbReference type="NCBI Taxonomy" id="2804962"/>
    <lineage>
        <taxon>Eukaryota</taxon>
        <taxon>Fungi</taxon>
        <taxon>Dikarya</taxon>
        <taxon>Basidiomycota</taxon>
        <taxon>Agaricomycotina</taxon>
        <taxon>Agaricomycetes</taxon>
        <taxon>Agaricomycetidae</taxon>
        <taxon>Agaricales</taxon>
        <taxon>Marasmiineae</taxon>
        <taxon>Omphalotaceae</taxon>
        <taxon>Lentinula</taxon>
    </lineage>
</organism>
<dbReference type="GO" id="GO:0005737">
    <property type="term" value="C:cytoplasm"/>
    <property type="evidence" value="ECO:0007669"/>
    <property type="project" value="TreeGrafter"/>
</dbReference>